<gene>
    <name evidence="3" type="ORF">COCNU_08G000450</name>
</gene>
<keyword evidence="1" id="KW-0175">Coiled coil</keyword>
<proteinExistence type="predicted"/>
<keyword evidence="4" id="KW-1185">Reference proteome</keyword>
<dbReference type="AlphaFoldDB" id="A0A8K0IGD6"/>
<reference evidence="3" key="2">
    <citation type="submission" date="2019-07" db="EMBL/GenBank/DDBJ databases">
        <authorList>
            <person name="Yang Y."/>
            <person name="Bocs S."/>
            <person name="Baudouin L."/>
        </authorList>
    </citation>
    <scope>NUCLEOTIDE SEQUENCE</scope>
    <source>
        <tissue evidence="3">Spear leaf of Hainan Tall coconut</tissue>
    </source>
</reference>
<accession>A0A8K0IGD6</accession>
<reference evidence="3" key="1">
    <citation type="journal article" date="2017" name="Gigascience">
        <title>The genome draft of coconut (Cocos nucifera).</title>
        <authorList>
            <person name="Xiao Y."/>
            <person name="Xu P."/>
            <person name="Fan H."/>
            <person name="Baudouin L."/>
            <person name="Xia W."/>
            <person name="Bocs S."/>
            <person name="Xu J."/>
            <person name="Li Q."/>
            <person name="Guo A."/>
            <person name="Zhou L."/>
            <person name="Li J."/>
            <person name="Wu Y."/>
            <person name="Ma Z."/>
            <person name="Armero A."/>
            <person name="Issali A.E."/>
            <person name="Liu N."/>
            <person name="Peng M."/>
            <person name="Yang Y."/>
        </authorList>
    </citation>
    <scope>NUCLEOTIDE SEQUENCE</scope>
    <source>
        <tissue evidence="3">Spear leaf of Hainan Tall coconut</tissue>
    </source>
</reference>
<dbReference type="EMBL" id="CM017879">
    <property type="protein sequence ID" value="KAG1358599.1"/>
    <property type="molecule type" value="Genomic_DNA"/>
</dbReference>
<evidence type="ECO:0000256" key="1">
    <source>
        <dbReference type="SAM" id="Coils"/>
    </source>
</evidence>
<comment type="caution">
    <text evidence="3">The sequence shown here is derived from an EMBL/GenBank/DDBJ whole genome shotgun (WGS) entry which is preliminary data.</text>
</comment>
<name>A0A8K0IGD6_COCNU</name>
<feature type="region of interest" description="Disordered" evidence="2">
    <location>
        <begin position="1"/>
        <end position="24"/>
    </location>
</feature>
<feature type="coiled-coil region" evidence="1">
    <location>
        <begin position="29"/>
        <end position="63"/>
    </location>
</feature>
<dbReference type="Proteomes" id="UP000797356">
    <property type="component" value="Chromosome 8"/>
</dbReference>
<protein>
    <submittedName>
        <fullName evidence="3">Uncharacterized protein</fullName>
    </submittedName>
</protein>
<evidence type="ECO:0000313" key="4">
    <source>
        <dbReference type="Proteomes" id="UP000797356"/>
    </source>
</evidence>
<sequence>MAEVPPTAEVQSPIEADPLPQGMPLKSSLRRLRKKVHHLRRKVENMEGELKKSKKNYAEASVEINPLRQAYKKDSMDYIKKKWNFEVKLEEI</sequence>
<organism evidence="3 4">
    <name type="scientific">Cocos nucifera</name>
    <name type="common">Coconut palm</name>
    <dbReference type="NCBI Taxonomy" id="13894"/>
    <lineage>
        <taxon>Eukaryota</taxon>
        <taxon>Viridiplantae</taxon>
        <taxon>Streptophyta</taxon>
        <taxon>Embryophyta</taxon>
        <taxon>Tracheophyta</taxon>
        <taxon>Spermatophyta</taxon>
        <taxon>Magnoliopsida</taxon>
        <taxon>Liliopsida</taxon>
        <taxon>Arecaceae</taxon>
        <taxon>Arecoideae</taxon>
        <taxon>Cocoseae</taxon>
        <taxon>Attaleinae</taxon>
        <taxon>Cocos</taxon>
    </lineage>
</organism>
<evidence type="ECO:0000256" key="2">
    <source>
        <dbReference type="SAM" id="MobiDB-lite"/>
    </source>
</evidence>
<evidence type="ECO:0000313" key="3">
    <source>
        <dbReference type="EMBL" id="KAG1358599.1"/>
    </source>
</evidence>